<dbReference type="Proteomes" id="UP000483078">
    <property type="component" value="Unassembled WGS sequence"/>
</dbReference>
<gene>
    <name evidence="1" type="ORF">FH759_12755</name>
</gene>
<evidence type="ECO:0000313" key="1">
    <source>
        <dbReference type="EMBL" id="MTJ05549.1"/>
    </source>
</evidence>
<reference evidence="1 2" key="1">
    <citation type="submission" date="2019-06" db="EMBL/GenBank/DDBJ databases">
        <title>Enrichment of Autotrophic Halophilic Microorganisms from Red Sea Brine Pool Using Microbial Electrosynthesis System.</title>
        <authorList>
            <person name="Alqahtani M.F."/>
            <person name="Bajracharya S."/>
            <person name="Katuri K.P."/>
            <person name="Ali M."/>
            <person name="Saikaly P.E."/>
        </authorList>
    </citation>
    <scope>NUCLEOTIDE SEQUENCE [LARGE SCALE GENOMIC DNA]</scope>
    <source>
        <strain evidence="1">MES6</strain>
    </source>
</reference>
<comment type="caution">
    <text evidence="1">The sequence shown here is derived from an EMBL/GenBank/DDBJ whole genome shotgun (WGS) entry which is preliminary data.</text>
</comment>
<evidence type="ECO:0000313" key="2">
    <source>
        <dbReference type="Proteomes" id="UP000483078"/>
    </source>
</evidence>
<name>A0A7C9HBU1_9RHOB</name>
<sequence length="121" mass="12132">MVHPAIHMAALALALGGLGACGAIKDRVKGIGGGDVLFDGRSYRASLSAERDDPAAFTVSVANAGGARLAGAREAGRYEATKHCIEITGNSRVVWSTGPDAPAEALTLSDGALLLAGRCAG</sequence>
<accession>A0A7C9HBU1</accession>
<dbReference type="EMBL" id="VENJ01000019">
    <property type="protein sequence ID" value="MTJ05549.1"/>
    <property type="molecule type" value="Genomic_DNA"/>
</dbReference>
<organism evidence="1 2">
    <name type="scientific">Sediminimonas qiaohouensis</name>
    <dbReference type="NCBI Taxonomy" id="552061"/>
    <lineage>
        <taxon>Bacteria</taxon>
        <taxon>Pseudomonadati</taxon>
        <taxon>Pseudomonadota</taxon>
        <taxon>Alphaproteobacteria</taxon>
        <taxon>Rhodobacterales</taxon>
        <taxon>Roseobacteraceae</taxon>
        <taxon>Sediminimonas</taxon>
    </lineage>
</organism>
<dbReference type="AlphaFoldDB" id="A0A7C9HBU1"/>
<proteinExistence type="predicted"/>
<dbReference type="RefSeq" id="WP_273250337.1">
    <property type="nucleotide sequence ID" value="NZ_VENJ01000019.1"/>
</dbReference>
<protein>
    <submittedName>
        <fullName evidence="1">Uncharacterized protein</fullName>
    </submittedName>
</protein>